<dbReference type="GO" id="GO:0005634">
    <property type="term" value="C:nucleus"/>
    <property type="evidence" value="ECO:0007669"/>
    <property type="project" value="UniProtKB-SubCell"/>
</dbReference>
<dbReference type="InterPro" id="IPR056026">
    <property type="entry name" value="DUF7607"/>
</dbReference>
<dbReference type="PROSITE" id="PS51192">
    <property type="entry name" value="HELICASE_ATP_BIND_1"/>
    <property type="match status" value="1"/>
</dbReference>
<reference evidence="14" key="1">
    <citation type="journal article" date="2016" name="Genome Announc.">
        <title>Genome sequence of Ustilaginoidea virens IPU010, a rice pathogenic fungus causing false smut.</title>
        <authorList>
            <person name="Kumagai T."/>
            <person name="Ishii T."/>
            <person name="Terai G."/>
            <person name="Umemura M."/>
            <person name="Machida M."/>
            <person name="Asai K."/>
        </authorList>
    </citation>
    <scope>NUCLEOTIDE SEQUENCE [LARGE SCALE GENOMIC DNA]</scope>
    <source>
        <strain evidence="14">IPU010</strain>
    </source>
</reference>
<keyword evidence="9" id="KW-0175">Coiled coil</keyword>
<feature type="region of interest" description="Disordered" evidence="10">
    <location>
        <begin position="147"/>
        <end position="218"/>
    </location>
</feature>
<keyword evidence="5" id="KW-0347">Helicase</keyword>
<feature type="domain" description="Helicase C-terminal" evidence="12">
    <location>
        <begin position="1266"/>
        <end position="1418"/>
    </location>
</feature>
<feature type="region of interest" description="Disordered" evidence="10">
    <location>
        <begin position="109"/>
        <end position="134"/>
    </location>
</feature>
<dbReference type="InterPro" id="IPR000330">
    <property type="entry name" value="SNF2_N"/>
</dbReference>
<dbReference type="SMART" id="SM00487">
    <property type="entry name" value="DEXDc"/>
    <property type="match status" value="1"/>
</dbReference>
<evidence type="ECO:0000313" key="14">
    <source>
        <dbReference type="Proteomes" id="UP000054053"/>
    </source>
</evidence>
<evidence type="ECO:0000256" key="2">
    <source>
        <dbReference type="ARBA" id="ARBA00007025"/>
    </source>
</evidence>
<protein>
    <recommendedName>
        <fullName evidence="15">SNF2 family helicase/ATPase</fullName>
    </recommendedName>
</protein>
<evidence type="ECO:0000256" key="4">
    <source>
        <dbReference type="ARBA" id="ARBA00022801"/>
    </source>
</evidence>
<feature type="region of interest" description="Disordered" evidence="10">
    <location>
        <begin position="539"/>
        <end position="561"/>
    </location>
</feature>
<sequence length="1725" mass="194430">MDGIRSTDPFFWDVDVVAAELCSLQRPCTRDPERLSAKLQENEIDGHTLLTYELVGMANSHDLRNELFQVLNIQLARHKNALGEAIMKLRARSPAFRRWKLENLAAGPMDDVDVHSRGRESTYSARMTPQSEPLHVSRNVVDMNEVNSCLPSTTPQGQDANRAPASPLPSSGQLSMDVEKPNETRNVPQSSMADRHATKIDGDSATAPIGSKSSTNGLKRKRVAPVLIQDKPVNTIHMPIATEADALSYAPFVAKPERQGSTFPWDNNAFFKYLGAGALRVKDVQSPVTSLTCQIRGIGDAISTPVPTRFPPGRRLVVNKIMRRVMNRTSQTINAIDQGFHPVNSRESSGESDTILELDDLAEELDEETMREIEADEAESSKRIGGQSAKFITSSQVQKLLDEEVSDMAQSWRTRKLPKYQNRAFSLWTDASKRGLKRKRILDARTSAKWYGERIKKLETEILHQIWERERDVRLQARCLEQSIEDRLYQSWLADLLESRFAPPKPPSFPGSRVVRPKIKEEPRDEEILTSSDEENFVVVDDEPPPRPAQVKTPRLIPTPLNLERTPTSFLRAGSPVFIDLTQTGSSGNCSPVERGLEIEDRGGVPEDVPTPAKIPSNQAGPRKEDERKDTPQLQPPALLESSSWPNKYQDIEKIVSNPPAYWSRQKDRFALVISLLWRLGHLRRSAVIKHIKLLSADEAFESSILRHITNPIKDLTLLSEANEETPAFDLSRLFLCFLKVKNLKESRLADLKQNQVRKLRAQQGKNSWTVFYTFISRIAPLFPQDNQIYRDGGLDEDLVDADQVEDDELLDEREASDKAPRKSAVKEIVCNKEAVDLRERERRRAEDQEARRLRLRAKLGAAEMMPSDISRLIINETKQDDQPLIYINQEIGSRIKDHQLEGVRFMWNQLIQEPSVRQGCLLSHSMGLGKTMQVITLLVTIREASESPDQGIMSQIPQDLRRSKTLVLCPSSLVNNWTDELLIWDKDQVLGKLHVIDATLPDDERTRIIENWAQVGGIMVLGYSMLRQLYESKKVQQKGFFDQPNIVVADEAHSLKNPASKLHTLCARFHTKSRIAMTGSPLANNIEEYYFMINWVAPNFLGPLSEFREIYAKPIQQGVSNDSLAHQKRRALKMLQVLKQTVAPKVHRATIKTCMDKDLPPKQEFVLCIKPTSLQRELYNLYIRSKRGDTVGYSEDDASGPGLIFEIMTDLSLLCSHPSEFQAKATEAGDASARQERRPSIPLGIIPKVMALFPSDPKHPSLSTKVEILIRILDNARLKGDKVLVFTQSIPNLNFLASLFTEQKRSFSRLDGSTPISKRQDQIKKFNSTETELYLISTKAGGVGLNIQGANRVVIYDFGWNPVNEQQAIGRAYRIGQTKPVTVYHLVTAGTFEQDLHNRAVFKQQLASRVVDKKNPISWGNRLADLKHDIRSVAQEDLTQHLGKDYILDDIISYGGGSRKLCQIIPTDTFEEEDDKAPLSVEEQKEAEDMIRWNLLRAADPAEYRKQKELAERRLQPPSHPAHDSTHSLNAPGLVVTWSSTPSSAALLPTLGAFTFFGKDERKPAEVLRSDGKTDLTPVTDTMGLPRKANPFSSGNKNQGKTEFREKLRNKLSSMPRARFPSLSEAPAEKVADQIVDSIDVTLKILQRGFLPDIQHWRALCGFAEHDRFITAVLSGVLTASYLARTDVKELERKMAVLNDVSQAEFEAKTNNKVKEMNGGPRCY</sequence>
<feature type="compositionally biased region" description="Polar residues" evidence="10">
    <location>
        <begin position="121"/>
        <end position="131"/>
    </location>
</feature>
<dbReference type="GO" id="GO:0003677">
    <property type="term" value="F:DNA binding"/>
    <property type="evidence" value="ECO:0007669"/>
    <property type="project" value="UniProtKB-KW"/>
</dbReference>
<comment type="similarity">
    <text evidence="2">Belongs to the SNF2/RAD54 helicase family.</text>
</comment>
<dbReference type="Proteomes" id="UP000054053">
    <property type="component" value="Unassembled WGS sequence"/>
</dbReference>
<keyword evidence="8" id="KW-0539">Nucleus</keyword>
<dbReference type="CDD" id="cd18793">
    <property type="entry name" value="SF2_C_SNF"/>
    <property type="match status" value="1"/>
</dbReference>
<evidence type="ECO:0000256" key="1">
    <source>
        <dbReference type="ARBA" id="ARBA00004123"/>
    </source>
</evidence>
<feature type="region of interest" description="Disordered" evidence="10">
    <location>
        <begin position="600"/>
        <end position="643"/>
    </location>
</feature>
<dbReference type="EMBL" id="BBTG02000030">
    <property type="protein sequence ID" value="GAO18400.1"/>
    <property type="molecule type" value="Genomic_DNA"/>
</dbReference>
<evidence type="ECO:0000256" key="10">
    <source>
        <dbReference type="SAM" id="MobiDB-lite"/>
    </source>
</evidence>
<dbReference type="InterPro" id="IPR014001">
    <property type="entry name" value="Helicase_ATP-bd"/>
</dbReference>
<comment type="caution">
    <text evidence="13">The sequence shown here is derived from an EMBL/GenBank/DDBJ whole genome shotgun (WGS) entry which is preliminary data.</text>
</comment>
<dbReference type="Pfam" id="PF24580">
    <property type="entry name" value="DUF7607"/>
    <property type="match status" value="1"/>
</dbReference>
<proteinExistence type="inferred from homology"/>
<dbReference type="Gene3D" id="3.40.50.300">
    <property type="entry name" value="P-loop containing nucleotide triphosphate hydrolases"/>
    <property type="match status" value="1"/>
</dbReference>
<dbReference type="SUPFAM" id="SSF52540">
    <property type="entry name" value="P-loop containing nucleoside triphosphate hydrolases"/>
    <property type="match status" value="2"/>
</dbReference>
<evidence type="ECO:0000259" key="11">
    <source>
        <dbReference type="PROSITE" id="PS51192"/>
    </source>
</evidence>
<evidence type="ECO:0000256" key="8">
    <source>
        <dbReference type="ARBA" id="ARBA00023242"/>
    </source>
</evidence>
<feature type="coiled-coil region" evidence="9">
    <location>
        <begin position="832"/>
        <end position="859"/>
    </location>
</feature>
<evidence type="ECO:0000256" key="3">
    <source>
        <dbReference type="ARBA" id="ARBA00022741"/>
    </source>
</evidence>
<dbReference type="GO" id="GO:0004386">
    <property type="term" value="F:helicase activity"/>
    <property type="evidence" value="ECO:0007669"/>
    <property type="project" value="UniProtKB-KW"/>
</dbReference>
<evidence type="ECO:0000313" key="13">
    <source>
        <dbReference type="EMBL" id="GAO18400.1"/>
    </source>
</evidence>
<dbReference type="Pfam" id="PF00271">
    <property type="entry name" value="Helicase_C"/>
    <property type="match status" value="1"/>
</dbReference>
<feature type="compositionally biased region" description="Basic and acidic residues" evidence="10">
    <location>
        <begin position="622"/>
        <end position="631"/>
    </location>
</feature>
<gene>
    <name evidence="13" type="ORF">UVI_02046680</name>
</gene>
<dbReference type="GO" id="GO:0016887">
    <property type="term" value="F:ATP hydrolysis activity"/>
    <property type="evidence" value="ECO:0007669"/>
    <property type="project" value="InterPro"/>
</dbReference>
<keyword evidence="3" id="KW-0547">Nucleotide-binding</keyword>
<evidence type="ECO:0000256" key="7">
    <source>
        <dbReference type="ARBA" id="ARBA00023125"/>
    </source>
</evidence>
<evidence type="ECO:0000256" key="5">
    <source>
        <dbReference type="ARBA" id="ARBA00022806"/>
    </source>
</evidence>
<name>A0A1B5L4G5_USTVR</name>
<dbReference type="SMART" id="SM00490">
    <property type="entry name" value="HELICc"/>
    <property type="match status" value="1"/>
</dbReference>
<feature type="compositionally biased region" description="Basic and acidic residues" evidence="10">
    <location>
        <begin position="193"/>
        <end position="202"/>
    </location>
</feature>
<comment type="subcellular location">
    <subcellularLocation>
        <location evidence="1">Nucleus</location>
    </subcellularLocation>
</comment>
<evidence type="ECO:0000256" key="9">
    <source>
        <dbReference type="SAM" id="Coils"/>
    </source>
</evidence>
<evidence type="ECO:0008006" key="15">
    <source>
        <dbReference type="Google" id="ProtNLM"/>
    </source>
</evidence>
<dbReference type="GO" id="GO:0005524">
    <property type="term" value="F:ATP binding"/>
    <property type="evidence" value="ECO:0007669"/>
    <property type="project" value="UniProtKB-KW"/>
</dbReference>
<dbReference type="InterPro" id="IPR049730">
    <property type="entry name" value="SNF2/RAD54-like_C"/>
</dbReference>
<keyword evidence="7" id="KW-0238">DNA-binding</keyword>
<dbReference type="InterPro" id="IPR044574">
    <property type="entry name" value="ARIP4-like"/>
</dbReference>
<evidence type="ECO:0000259" key="12">
    <source>
        <dbReference type="PROSITE" id="PS51194"/>
    </source>
</evidence>
<dbReference type="PROSITE" id="PS51194">
    <property type="entry name" value="HELICASE_CTER"/>
    <property type="match status" value="1"/>
</dbReference>
<keyword evidence="6" id="KW-0067">ATP-binding</keyword>
<accession>A0A1B5L4G5</accession>
<keyword evidence="4" id="KW-0378">Hydrolase</keyword>
<dbReference type="PANTHER" id="PTHR45797:SF1">
    <property type="entry name" value="HELICASE ARIP4"/>
    <property type="match status" value="1"/>
</dbReference>
<dbReference type="Pfam" id="PF00176">
    <property type="entry name" value="SNF2-rel_dom"/>
    <property type="match status" value="1"/>
</dbReference>
<dbReference type="PANTHER" id="PTHR45797">
    <property type="entry name" value="RAD54-LIKE"/>
    <property type="match status" value="1"/>
</dbReference>
<feature type="domain" description="Helicase ATP-binding" evidence="11">
    <location>
        <begin position="912"/>
        <end position="1100"/>
    </location>
</feature>
<feature type="region of interest" description="Disordered" evidence="10">
    <location>
        <begin position="1573"/>
        <end position="1603"/>
    </location>
</feature>
<dbReference type="InterPro" id="IPR001650">
    <property type="entry name" value="Helicase_C-like"/>
</dbReference>
<dbReference type="Gene3D" id="3.40.50.10810">
    <property type="entry name" value="Tandem AAA-ATPase domain"/>
    <property type="match status" value="1"/>
</dbReference>
<dbReference type="InterPro" id="IPR027417">
    <property type="entry name" value="P-loop_NTPase"/>
</dbReference>
<dbReference type="InterPro" id="IPR038718">
    <property type="entry name" value="SNF2-like_sf"/>
</dbReference>
<organism evidence="13 14">
    <name type="scientific">Ustilaginoidea virens</name>
    <name type="common">Rice false smut fungus</name>
    <name type="synonym">Villosiclava virens</name>
    <dbReference type="NCBI Taxonomy" id="1159556"/>
    <lineage>
        <taxon>Eukaryota</taxon>
        <taxon>Fungi</taxon>
        <taxon>Dikarya</taxon>
        <taxon>Ascomycota</taxon>
        <taxon>Pezizomycotina</taxon>
        <taxon>Sordariomycetes</taxon>
        <taxon>Hypocreomycetidae</taxon>
        <taxon>Hypocreales</taxon>
        <taxon>Clavicipitaceae</taxon>
        <taxon>Ustilaginoidea</taxon>
    </lineage>
</organism>
<feature type="compositionally biased region" description="Polar residues" evidence="10">
    <location>
        <begin position="147"/>
        <end position="159"/>
    </location>
</feature>
<evidence type="ECO:0000256" key="6">
    <source>
        <dbReference type="ARBA" id="ARBA00022840"/>
    </source>
</evidence>